<dbReference type="OrthoDB" id="6604085at2759"/>
<dbReference type="AlphaFoldDB" id="A0A9P0M237"/>
<evidence type="ECO:0000313" key="1">
    <source>
        <dbReference type="EMBL" id="CAH2003268.1"/>
    </source>
</evidence>
<comment type="caution">
    <text evidence="1">The sequence shown here is derived from an EMBL/GenBank/DDBJ whole genome shotgun (WGS) entry which is preliminary data.</text>
</comment>
<dbReference type="EMBL" id="CAKOFQ010007535">
    <property type="protein sequence ID" value="CAH2003268.1"/>
    <property type="molecule type" value="Genomic_DNA"/>
</dbReference>
<proteinExistence type="predicted"/>
<sequence>HPEVAYKPLKAYDNLLGENGVLLIDQRNQYHERAVEAKKNFLLTYHKPENNILNQISSERMKQVNENRERLLKCEVSARRAGLKGMMGIYNFKEIVWTRFVAFWKKFLLGKTIRQLKTHIAYFKRYIQYIQIRDRPDVNKRFG</sequence>
<gene>
    <name evidence="1" type="ORF">ACAOBT_LOCUS27312</name>
</gene>
<evidence type="ECO:0000313" key="2">
    <source>
        <dbReference type="Proteomes" id="UP001152888"/>
    </source>
</evidence>
<protein>
    <submittedName>
        <fullName evidence="1">Uncharacterized protein</fullName>
    </submittedName>
</protein>
<organism evidence="1 2">
    <name type="scientific">Acanthoscelides obtectus</name>
    <name type="common">Bean weevil</name>
    <name type="synonym">Bruchus obtectus</name>
    <dbReference type="NCBI Taxonomy" id="200917"/>
    <lineage>
        <taxon>Eukaryota</taxon>
        <taxon>Metazoa</taxon>
        <taxon>Ecdysozoa</taxon>
        <taxon>Arthropoda</taxon>
        <taxon>Hexapoda</taxon>
        <taxon>Insecta</taxon>
        <taxon>Pterygota</taxon>
        <taxon>Neoptera</taxon>
        <taxon>Endopterygota</taxon>
        <taxon>Coleoptera</taxon>
        <taxon>Polyphaga</taxon>
        <taxon>Cucujiformia</taxon>
        <taxon>Chrysomeloidea</taxon>
        <taxon>Chrysomelidae</taxon>
        <taxon>Bruchinae</taxon>
        <taxon>Bruchini</taxon>
        <taxon>Acanthoscelides</taxon>
    </lineage>
</organism>
<dbReference type="Proteomes" id="UP001152888">
    <property type="component" value="Unassembled WGS sequence"/>
</dbReference>
<accession>A0A9P0M237</accession>
<keyword evidence="2" id="KW-1185">Reference proteome</keyword>
<feature type="non-terminal residue" evidence="1">
    <location>
        <position position="1"/>
    </location>
</feature>
<reference evidence="1" key="1">
    <citation type="submission" date="2022-03" db="EMBL/GenBank/DDBJ databases">
        <authorList>
            <person name="Sayadi A."/>
        </authorList>
    </citation>
    <scope>NUCLEOTIDE SEQUENCE</scope>
</reference>
<name>A0A9P0M237_ACAOB</name>